<dbReference type="PROSITE" id="PS51192">
    <property type="entry name" value="HELICASE_ATP_BIND_1"/>
    <property type="match status" value="1"/>
</dbReference>
<feature type="region of interest" description="Disordered" evidence="8">
    <location>
        <begin position="1"/>
        <end position="80"/>
    </location>
</feature>
<dbReference type="SUPFAM" id="SSF56672">
    <property type="entry name" value="DNA/RNA polymerases"/>
    <property type="match status" value="1"/>
</dbReference>
<dbReference type="Gene3D" id="3.30.70.370">
    <property type="match status" value="1"/>
</dbReference>
<dbReference type="Gene3D" id="1.20.1060.10">
    <property type="entry name" value="Taq DNA Polymerase, Chain T, domain 4"/>
    <property type="match status" value="1"/>
</dbReference>
<feature type="domain" description="Helicase C-terminal" evidence="10">
    <location>
        <begin position="578"/>
        <end position="809"/>
    </location>
</feature>
<dbReference type="EMBL" id="CAXLJM020000038">
    <property type="protein sequence ID" value="CAL8106804.1"/>
    <property type="molecule type" value="Genomic_DNA"/>
</dbReference>
<dbReference type="PROSITE" id="PS51194">
    <property type="entry name" value="HELICASE_CTER"/>
    <property type="match status" value="1"/>
</dbReference>
<evidence type="ECO:0000256" key="6">
    <source>
        <dbReference type="ARBA" id="ARBA00022932"/>
    </source>
</evidence>
<organism evidence="11 12">
    <name type="scientific">Orchesella dallaii</name>
    <dbReference type="NCBI Taxonomy" id="48710"/>
    <lineage>
        <taxon>Eukaryota</taxon>
        <taxon>Metazoa</taxon>
        <taxon>Ecdysozoa</taxon>
        <taxon>Arthropoda</taxon>
        <taxon>Hexapoda</taxon>
        <taxon>Collembola</taxon>
        <taxon>Entomobryomorpha</taxon>
        <taxon>Entomobryoidea</taxon>
        <taxon>Orchesellidae</taxon>
        <taxon>Orchesellinae</taxon>
        <taxon>Orchesella</taxon>
    </lineage>
</organism>
<dbReference type="SUPFAM" id="SSF158702">
    <property type="entry name" value="Sec63 N-terminal domain-like"/>
    <property type="match status" value="1"/>
</dbReference>
<keyword evidence="6" id="KW-0239">DNA-directed DNA polymerase</keyword>
<dbReference type="Pfam" id="PF00476">
    <property type="entry name" value="DNA_pol_A"/>
    <property type="match status" value="1"/>
</dbReference>
<gene>
    <name evidence="11" type="ORF">ODALV1_LOCUS12473</name>
</gene>
<dbReference type="Pfam" id="PF21099">
    <property type="entry name" value="POLQ_helical"/>
    <property type="match status" value="1"/>
</dbReference>
<keyword evidence="4" id="KW-0547">Nucleotide-binding</keyword>
<reference evidence="11 12" key="1">
    <citation type="submission" date="2024-08" db="EMBL/GenBank/DDBJ databases">
        <authorList>
            <person name="Cucini C."/>
            <person name="Frati F."/>
        </authorList>
    </citation>
    <scope>NUCLEOTIDE SEQUENCE [LARGE SCALE GENOMIC DNA]</scope>
</reference>
<dbReference type="Pfam" id="PF25453">
    <property type="entry name" value="DUF7898"/>
    <property type="match status" value="1"/>
</dbReference>
<feature type="domain" description="Helicase ATP-binding" evidence="9">
    <location>
        <begin position="347"/>
        <end position="539"/>
    </location>
</feature>
<evidence type="ECO:0000313" key="12">
    <source>
        <dbReference type="Proteomes" id="UP001642540"/>
    </source>
</evidence>
<dbReference type="Pfam" id="PF00270">
    <property type="entry name" value="DEAD"/>
    <property type="match status" value="1"/>
</dbReference>
<evidence type="ECO:0000256" key="8">
    <source>
        <dbReference type="SAM" id="MobiDB-lite"/>
    </source>
</evidence>
<dbReference type="SUPFAM" id="SSF52540">
    <property type="entry name" value="P-loop containing nucleoside triphosphate hydrolases"/>
    <property type="match status" value="1"/>
</dbReference>
<evidence type="ECO:0000256" key="3">
    <source>
        <dbReference type="ARBA" id="ARBA00022695"/>
    </source>
</evidence>
<keyword evidence="12" id="KW-1185">Reference proteome</keyword>
<dbReference type="EC" id="2.7.7.7" evidence="1"/>
<dbReference type="Pfam" id="PF00271">
    <property type="entry name" value="Helicase_C"/>
    <property type="match status" value="1"/>
</dbReference>
<evidence type="ECO:0000259" key="9">
    <source>
        <dbReference type="PROSITE" id="PS51192"/>
    </source>
</evidence>
<sequence length="2235" mass="250135">MDQIMSCRRSSRLASKRSDSSNTTGHDSSLVFEENEVQQFSLRTRTPKPSRTPYQRNSQKRKRGTSATTPSANAKPEVGRSVEPYLEVSPAATTPTVFTQSRFQHGVIERLGDVRRANGSPFADDGLNMKNDLSLGNDSFLLAVNNIERHSEGLDGETGDANATSMNCSTDIFGDDEEVLGALRDTSNHASTPSRKTDLAITSKRLITHDPITVPQQNQDFQIASSLLNISSSSSKGRKRSTSTTKRNNSTSAGATVRKKRKAGGQAAAGKKKKKKGNFKLAFTNRKATRDLANSASNELSVNDLSYMTLEEKLQLSSWGLPTSVLHNYRSKGITSLFNWQLECLANEKVLEGRNLLYSAPTSAGKTLVSEILMIKRVLELGRKAIMILPFVSVAREKVYSLQSIFGDAGVRVEGFMGSINPPGGFKAVDIAICTIEKANSLINKLLEENALSDLGTVVVDELHLIGDPHRGYLLELLLTKLLYMTSVKNTAAENSMNMTEDASWKPRRFHIQIIGMSATLPNLDTLARWLSAELYVTDFRPVPLKERLKLEDKMFDYDLNPTRKVKVDSIPIQLKGDTDDIVYLALETVLNGFSVLIFCPTKALVEITAERIAEQFFKIGDKDKTQFPEVGEELRKKLNREKIITVLNQLKRSPGGVDSVLAKTVMFGVGYHHAGLTYENRDIVETAFKRGILKVIVATSTLSAGVNLPARRVIIVSPLFNGRLLDIMTYRQMCGRAGRNGIDTEGESVLICPANLKDKGISLFKGAMPLVKSALLGDGSLTSSMKRALLEAVASRIALLPVDVRSYARCTFLFHSLDSGLYDSEDLSSSQLHKDETIEECLKYLESQDFIRIKQYEQENRSDEYTPTQLGSACLAASLSPDDGIVVYRELLKARECFVLENELHVIYQVTPIYVSDQLRYILWSDYLRIWESLDLSEKKVGELIGIRENFIIKAMIGTVSWKNESQRSDMAIHQRFYAALALSDLVNEKPLEMVSRRYGLNKGILQNLQQASSTFAGMVTAFCGKLGWSNLELLLSQFQERLEFGVQRELCDLVRMDCLNGQRARILYDAGLKNVMELAAADPAQVEQILHRAAPFNSAVHGGKESNIWMLGKEVLSEGEAAKKIVHDARLFIQIELGQRGNIQFGFGKNDVPRLSVSINHSFQKNKSVTMKRQESATSENESIKDEYHKHIKVELSGNTNGSWTGTEASRNHAAKAVEVEELFSQRQQFDDSQMNLEINKLESEDVFEDSFPEIVVTNLSTLYPKQKNEDDKIDKTDKFSIQTQIELSQSVKPVSECDPKKNLETLGSNVSEVKFATTAELETNRNMQHSTPVISSRNSRFTLKAHDIASPVPNVSTDEFEHNAFNDREKSDKDGDELSEAFLAEFENDFESDEVLENSFNANAPKTMKSAFPVFKKVTKETIESLRLSESDAAAMRALADDTNFESEELFPVIEPAPEPPYSNPENHLDGFDEEDFILTQAPEAADENDKLDGFQDLEEIFEASASETETPSSWTESTASSLQSVEHNQMLAAKVGDINLIVRIVRTVDAIPSEFFSQAKFIGVGLKLVSLKKPASTARLGIGARVIGKKLNSTLVNQGDLWHSLAMYNGESAIWVLHWKNDNGLTVSSKNGKHGSSEKAKLDALLSRLEVCNCALAMFGTKEKLRNLLKECGLEVLSKLPPGERIWDPKVAQWMLEFDDEEWNISKQTLIKDYVANEEQSISNLTWSKEIVEAFYAWKVMYELRSKLQNSNLWNQFTKTEMPSLLPLLLMEINGFGLDSIQLGKLKRVLQFKAALLELRAFQLAGRQFCLGSPKDIKKVLYKDIGLKQPKAKGTSKDVLLKLDHELPKVIVEWRKVTNALQKVVIPFQQERSLETGRVHGHYSHFTVTGRVVMSEPSLQCIPRDFDIQIEYNADEIYEIKNTCKIKFGSKLSALFQQLDNEMLDVDVLDNVNLISMRNVFVPCSSDFILLTADYSQLELRILAHLSQDSKLITALNQDTDVFIEIASVWKNIPKEKVSSTIRQEAKGIVYGVIYGMGTKTLAEQMEIDEREASKFVNQFMQTYPGVKTFLINAVKNCQDKEYVETMSGRRRYLPKINSFNPSEKAKASRQAVNSQIQGSAADLVKAAMARIHTLLTSQYPQSSVPMDWNKLAKAKRSSLAVGSTVTQLDNFVYLPILNLHDELIFEVRKTHLTEIARAVKHEMESCLKLRVKLPVVIKTGETWGTLEPYE</sequence>
<dbReference type="Pfam" id="PF20470">
    <property type="entry name" value="HTH_61"/>
    <property type="match status" value="1"/>
</dbReference>
<dbReference type="InterPro" id="IPR027417">
    <property type="entry name" value="P-loop_NTPase"/>
</dbReference>
<evidence type="ECO:0000256" key="4">
    <source>
        <dbReference type="ARBA" id="ARBA00022741"/>
    </source>
</evidence>
<comment type="catalytic activity">
    <reaction evidence="7">
        <text>DNA(n) + a 2'-deoxyribonucleoside 5'-triphosphate = DNA(n+1) + diphosphate</text>
        <dbReference type="Rhea" id="RHEA:22508"/>
        <dbReference type="Rhea" id="RHEA-COMP:17339"/>
        <dbReference type="Rhea" id="RHEA-COMP:17340"/>
        <dbReference type="ChEBI" id="CHEBI:33019"/>
        <dbReference type="ChEBI" id="CHEBI:61560"/>
        <dbReference type="ChEBI" id="CHEBI:173112"/>
        <dbReference type="EC" id="2.7.7.7"/>
    </reaction>
</comment>
<dbReference type="InterPro" id="IPR048960">
    <property type="entry name" value="POLQ-like_helical"/>
</dbReference>
<dbReference type="InterPro" id="IPR001098">
    <property type="entry name" value="DNA-dir_DNA_pol_A_palm_dom"/>
</dbReference>
<evidence type="ECO:0000256" key="2">
    <source>
        <dbReference type="ARBA" id="ARBA00022679"/>
    </source>
</evidence>
<keyword evidence="3" id="KW-0548">Nucleotidyltransferase</keyword>
<dbReference type="SMART" id="SM00490">
    <property type="entry name" value="HELICc"/>
    <property type="match status" value="1"/>
</dbReference>
<keyword evidence="2" id="KW-0808">Transferase</keyword>
<proteinExistence type="predicted"/>
<evidence type="ECO:0000259" key="10">
    <source>
        <dbReference type="PROSITE" id="PS51194"/>
    </source>
</evidence>
<protein>
    <recommendedName>
        <fullName evidence="1">DNA-directed DNA polymerase</fullName>
        <ecNumber evidence="1">2.7.7.7</ecNumber>
    </recommendedName>
</protein>
<feature type="region of interest" description="Disordered" evidence="8">
    <location>
        <begin position="232"/>
        <end position="280"/>
    </location>
</feature>
<accession>A0ABP1QKW2</accession>
<dbReference type="PROSITE" id="PS00447">
    <property type="entry name" value="DNA_POLYMERASE_A"/>
    <property type="match status" value="1"/>
</dbReference>
<name>A0ABP1QKW2_9HEXA</name>
<dbReference type="SMART" id="SM00482">
    <property type="entry name" value="POLAc"/>
    <property type="match status" value="1"/>
</dbReference>
<dbReference type="PANTHER" id="PTHR10133">
    <property type="entry name" value="DNA POLYMERASE I"/>
    <property type="match status" value="1"/>
</dbReference>
<feature type="compositionally biased region" description="Polar residues" evidence="8">
    <location>
        <begin position="37"/>
        <end position="57"/>
    </location>
</feature>
<dbReference type="Gene3D" id="1.10.3380.20">
    <property type="match status" value="1"/>
</dbReference>
<evidence type="ECO:0000256" key="1">
    <source>
        <dbReference type="ARBA" id="ARBA00012417"/>
    </source>
</evidence>
<feature type="compositionally biased region" description="Low complexity" evidence="8">
    <location>
        <begin position="242"/>
        <end position="252"/>
    </location>
</feature>
<dbReference type="InterPro" id="IPR019760">
    <property type="entry name" value="DNA-dir_DNA_pol_A_CS"/>
</dbReference>
<dbReference type="InterPro" id="IPR001650">
    <property type="entry name" value="Helicase_C-like"/>
</dbReference>
<dbReference type="Gene3D" id="3.40.50.300">
    <property type="entry name" value="P-loop containing nucleotide triphosphate hydrolases"/>
    <property type="match status" value="2"/>
</dbReference>
<dbReference type="PANTHER" id="PTHR10133:SF62">
    <property type="entry name" value="DNA POLYMERASE THETA"/>
    <property type="match status" value="1"/>
</dbReference>
<keyword evidence="5" id="KW-0067">ATP-binding</keyword>
<dbReference type="CDD" id="cd08638">
    <property type="entry name" value="DNA_pol_A_theta"/>
    <property type="match status" value="1"/>
</dbReference>
<comment type="caution">
    <text evidence="11">The sequence shown here is derived from an EMBL/GenBank/DDBJ whole genome shotgun (WGS) entry which is preliminary data.</text>
</comment>
<dbReference type="Gene3D" id="1.10.150.20">
    <property type="entry name" value="5' to 3' exonuclease, C-terminal subdomain"/>
    <property type="match status" value="1"/>
</dbReference>
<evidence type="ECO:0000256" key="7">
    <source>
        <dbReference type="ARBA" id="ARBA00049244"/>
    </source>
</evidence>
<dbReference type="InterPro" id="IPR014001">
    <property type="entry name" value="Helicase_ATP-bd"/>
</dbReference>
<dbReference type="Proteomes" id="UP001642540">
    <property type="component" value="Unassembled WGS sequence"/>
</dbReference>
<dbReference type="SMART" id="SM00487">
    <property type="entry name" value="DEXDc"/>
    <property type="match status" value="1"/>
</dbReference>
<dbReference type="CDD" id="cd18795">
    <property type="entry name" value="SF2_C_Ski2"/>
    <property type="match status" value="1"/>
</dbReference>
<dbReference type="InterPro" id="IPR057220">
    <property type="entry name" value="DUF7898"/>
</dbReference>
<dbReference type="InterPro" id="IPR011545">
    <property type="entry name" value="DEAD/DEAH_box_helicase_dom"/>
</dbReference>
<dbReference type="Gene3D" id="3.30.420.10">
    <property type="entry name" value="Ribonuclease H-like superfamily/Ribonuclease H"/>
    <property type="match status" value="1"/>
</dbReference>
<dbReference type="InterPro" id="IPR036397">
    <property type="entry name" value="RNaseH_sf"/>
</dbReference>
<dbReference type="InterPro" id="IPR002298">
    <property type="entry name" value="DNA_polymerase_A"/>
</dbReference>
<dbReference type="InterPro" id="IPR046931">
    <property type="entry name" value="HTH_61"/>
</dbReference>
<dbReference type="InterPro" id="IPR043502">
    <property type="entry name" value="DNA/RNA_pol_sf"/>
</dbReference>
<evidence type="ECO:0000313" key="11">
    <source>
        <dbReference type="EMBL" id="CAL8106804.1"/>
    </source>
</evidence>
<dbReference type="CDD" id="cd18026">
    <property type="entry name" value="DEXHc_POLQ-like"/>
    <property type="match status" value="1"/>
</dbReference>
<evidence type="ECO:0000256" key="5">
    <source>
        <dbReference type="ARBA" id="ARBA00022840"/>
    </source>
</evidence>